<dbReference type="EMBL" id="CP151767">
    <property type="protein sequence ID" value="WZU68756.2"/>
    <property type="molecule type" value="Genomic_DNA"/>
</dbReference>
<dbReference type="SUPFAM" id="SSF52058">
    <property type="entry name" value="L domain-like"/>
    <property type="match status" value="1"/>
</dbReference>
<proteinExistence type="predicted"/>
<dbReference type="AlphaFoldDB" id="A0AAN0MHR1"/>
<dbReference type="InterPro" id="IPR025875">
    <property type="entry name" value="Leu-rich_rpt_4"/>
</dbReference>
<dbReference type="Pfam" id="PF12799">
    <property type="entry name" value="LRR_4"/>
    <property type="match status" value="1"/>
</dbReference>
<reference evidence="4" key="1">
    <citation type="submission" date="2024-04" db="EMBL/GenBank/DDBJ databases">
        <title>Phylogenomic analyses of a clade within the roseobacter group suggest taxonomic reassignments of species of the genera Aestuariivita, Citreicella, Loktanella, Nautella, Pelagibaca, Ruegeria, Thalassobius, Thiobacimonas and Tropicibacter, and the proposal o.</title>
        <authorList>
            <person name="Jeon C.O."/>
        </authorList>
    </citation>
    <scope>NUCLEOTIDE SEQUENCE [LARGE SCALE GENOMIC DNA]</scope>
    <source>
        <strain evidence="4">SS1-5</strain>
    </source>
</reference>
<dbReference type="InterPro" id="IPR032675">
    <property type="entry name" value="LRR_dom_sf"/>
</dbReference>
<protein>
    <submittedName>
        <fullName evidence="3">Leucine-rich repeat domain-containing protein</fullName>
    </submittedName>
</protein>
<evidence type="ECO:0000256" key="1">
    <source>
        <dbReference type="ARBA" id="ARBA00022614"/>
    </source>
</evidence>
<evidence type="ECO:0000313" key="4">
    <source>
        <dbReference type="Proteomes" id="UP001470809"/>
    </source>
</evidence>
<accession>A0AAN0MHR1</accession>
<dbReference type="RefSeq" id="WP_373635765.1">
    <property type="nucleotide sequence ID" value="NZ_CP151767.2"/>
</dbReference>
<organism evidence="3 4">
    <name type="scientific">Yoonia rhodophyticola</name>
    <dbReference type="NCBI Taxonomy" id="3137370"/>
    <lineage>
        <taxon>Bacteria</taxon>
        <taxon>Pseudomonadati</taxon>
        <taxon>Pseudomonadota</taxon>
        <taxon>Alphaproteobacteria</taxon>
        <taxon>Rhodobacterales</taxon>
        <taxon>Paracoccaceae</taxon>
        <taxon>Yoonia</taxon>
    </lineage>
</organism>
<reference evidence="3 4" key="2">
    <citation type="submission" date="2024-08" db="EMBL/GenBank/DDBJ databases">
        <title>Phylogenomic analyses of a clade within the roseobacter group suggest taxonomic reassignments of species of the genera Aestuariivita, Citreicella, Loktanella, Nautella, Pelagibaca, Ruegeria, Thalassobius, Thiobacimonas and Tropicibacter, and the proposal o.</title>
        <authorList>
            <person name="Jeon C.O."/>
        </authorList>
    </citation>
    <scope>NUCLEOTIDE SEQUENCE [LARGE SCALE GENOMIC DNA]</scope>
    <source>
        <strain evidence="3 4">SS1-5</strain>
    </source>
</reference>
<sequence>MSDADKAYARAQKMIARAKQDGLDELDFDTHETHALTTVPPEIADLTNLTGVDLSNTQVSDLSPIAGLTALTKLHLSNTPVTDLSAIAGLTGLTELNLNNTPVSDLTHIAGLTGLTGLGLNNTQVSDLTHVAGLKGLMGLGLANTQMSDLTHVAGLKGLTELYLNNTQVSDLTHLAGLRGLRVLELDDTQVSDLAPLLGLEELVLNPKIFGLSFSRTPAADSDPRIAKIAEIPNNAERARALFDYLDPDWENRTNPPKALSIDGILRGPILSDTLADVTKQQDHFEATTLTERPDKDPDEKFQSIVETLQLASRKLGATDVQNRLGRDVAESFREYRNFVRQEALNPRILKYLSDSIRGAISSADTVEALDGFDLPLINGFLEENDALLNGYFAHSIAPPSFEIDTDPDMLARELFPQLDAASKILADADAGLFAPSVSDALEMLHRRAEGARKGLITLPDGPERDAAVAELRRTAVLVTSYLGRIKGRLTQWVAKQGDHVKENPATSAATVATLVPAAIWVVAQIGPVFEKLWRLIGNLPLPF</sequence>
<keyword evidence="2" id="KW-0677">Repeat</keyword>
<dbReference type="Gene3D" id="3.80.10.10">
    <property type="entry name" value="Ribonuclease Inhibitor"/>
    <property type="match status" value="1"/>
</dbReference>
<dbReference type="InterPro" id="IPR050836">
    <property type="entry name" value="SDS22/Internalin_LRR"/>
</dbReference>
<name>A0AAN0MHR1_9RHOB</name>
<gene>
    <name evidence="3" type="ORF">AABB31_07735</name>
</gene>
<dbReference type="Proteomes" id="UP001470809">
    <property type="component" value="Chromosome"/>
</dbReference>
<keyword evidence="1" id="KW-0433">Leucine-rich repeat</keyword>
<evidence type="ECO:0000313" key="3">
    <source>
        <dbReference type="EMBL" id="WZU68756.2"/>
    </source>
</evidence>
<keyword evidence="4" id="KW-1185">Reference proteome</keyword>
<dbReference type="PANTHER" id="PTHR46652:SF3">
    <property type="entry name" value="LEUCINE-RICH REPEAT-CONTAINING PROTEIN 9"/>
    <property type="match status" value="1"/>
</dbReference>
<evidence type="ECO:0000256" key="2">
    <source>
        <dbReference type="ARBA" id="ARBA00022737"/>
    </source>
</evidence>
<dbReference type="PANTHER" id="PTHR46652">
    <property type="entry name" value="LEUCINE-RICH REPEAT AND IQ DOMAIN-CONTAINING PROTEIN 1-RELATED"/>
    <property type="match status" value="1"/>
</dbReference>
<dbReference type="KEGG" id="yrh:AABB31_07735"/>